<organism evidence="2 3">
    <name type="scientific">Trifolium subterraneum</name>
    <name type="common">Subterranean clover</name>
    <dbReference type="NCBI Taxonomy" id="3900"/>
    <lineage>
        <taxon>Eukaryota</taxon>
        <taxon>Viridiplantae</taxon>
        <taxon>Streptophyta</taxon>
        <taxon>Embryophyta</taxon>
        <taxon>Tracheophyta</taxon>
        <taxon>Spermatophyta</taxon>
        <taxon>Magnoliopsida</taxon>
        <taxon>eudicotyledons</taxon>
        <taxon>Gunneridae</taxon>
        <taxon>Pentapetalae</taxon>
        <taxon>rosids</taxon>
        <taxon>fabids</taxon>
        <taxon>Fabales</taxon>
        <taxon>Fabaceae</taxon>
        <taxon>Papilionoideae</taxon>
        <taxon>50 kb inversion clade</taxon>
        <taxon>NPAAA clade</taxon>
        <taxon>Hologalegina</taxon>
        <taxon>IRL clade</taxon>
        <taxon>Trifolieae</taxon>
        <taxon>Trifolium</taxon>
    </lineage>
</organism>
<feature type="non-terminal residue" evidence="2">
    <location>
        <position position="95"/>
    </location>
</feature>
<dbReference type="InterPro" id="IPR008587">
    <property type="entry name" value="FPP_plant"/>
</dbReference>
<sequence>MRHIRNLKEEHELKLQDVALAKTRKLDKIKEELEVGIQNFEQELLRLAADNAALSRIVDKSTKGAAAVDHVEPEKVVEVSNSLALTLKYISLIFY</sequence>
<gene>
    <name evidence="2" type="ORF">TSUD_419950</name>
</gene>
<dbReference type="Pfam" id="PF05911">
    <property type="entry name" value="FPP"/>
    <property type="match status" value="1"/>
</dbReference>
<proteinExistence type="predicted"/>
<dbReference type="Proteomes" id="UP000242715">
    <property type="component" value="Unassembled WGS sequence"/>
</dbReference>
<accession>A0A1B5Z7L4</accession>
<evidence type="ECO:0000313" key="2">
    <source>
        <dbReference type="EMBL" id="GAU10097.1"/>
    </source>
</evidence>
<dbReference type="EMBL" id="BCLP01043793">
    <property type="protein sequence ID" value="GAU10097.1"/>
    <property type="molecule type" value="Genomic_DNA"/>
</dbReference>
<name>A0A1B5Z7L4_TRISU</name>
<dbReference type="AlphaFoldDB" id="A0A1B5Z7L4"/>
<reference evidence="3" key="1">
    <citation type="journal article" date="2017" name="Front. Plant Sci.">
        <title>Climate Clever Clovers: New Paradigm to Reduce the Environmental Footprint of Ruminants by Breeding Low Methanogenic Forages Utilizing Haplotype Variation.</title>
        <authorList>
            <person name="Kaur P."/>
            <person name="Appels R."/>
            <person name="Bayer P.E."/>
            <person name="Keeble-Gagnere G."/>
            <person name="Wang J."/>
            <person name="Hirakawa H."/>
            <person name="Shirasawa K."/>
            <person name="Vercoe P."/>
            <person name="Stefanova K."/>
            <person name="Durmic Z."/>
            <person name="Nichols P."/>
            <person name="Revell C."/>
            <person name="Isobe S.N."/>
            <person name="Edwards D."/>
            <person name="Erskine W."/>
        </authorList>
    </citation>
    <scope>NUCLEOTIDE SEQUENCE [LARGE SCALE GENOMIC DNA]</scope>
    <source>
        <strain evidence="3">cv. Daliak</strain>
    </source>
</reference>
<protein>
    <submittedName>
        <fullName evidence="2">Uncharacterized protein</fullName>
    </submittedName>
</protein>
<dbReference type="OrthoDB" id="1926355at2759"/>
<keyword evidence="3" id="KW-1185">Reference proteome</keyword>
<feature type="coiled-coil region" evidence="1">
    <location>
        <begin position="30"/>
        <end position="57"/>
    </location>
</feature>
<evidence type="ECO:0000313" key="3">
    <source>
        <dbReference type="Proteomes" id="UP000242715"/>
    </source>
</evidence>
<evidence type="ECO:0000256" key="1">
    <source>
        <dbReference type="SAM" id="Coils"/>
    </source>
</evidence>
<keyword evidence="1" id="KW-0175">Coiled coil</keyword>
<comment type="caution">
    <text evidence="2">The sequence shown here is derived from an EMBL/GenBank/DDBJ whole genome shotgun (WGS) entry which is preliminary data.</text>
</comment>